<dbReference type="Pfam" id="PF03459">
    <property type="entry name" value="TOBE"/>
    <property type="match status" value="1"/>
</dbReference>
<dbReference type="InterPro" id="IPR004606">
    <property type="entry name" value="Mop_domain"/>
</dbReference>
<dbReference type="EMBL" id="CAADRM010000013">
    <property type="protein sequence ID" value="VFU11583.1"/>
    <property type="molecule type" value="Genomic_DNA"/>
</dbReference>
<dbReference type="Gene3D" id="2.40.50.100">
    <property type="match status" value="1"/>
</dbReference>
<dbReference type="AlphaFoldDB" id="A0A485LVA1"/>
<keyword evidence="4 7" id="KW-0067">ATP-binding</keyword>
<protein>
    <submittedName>
        <fullName evidence="7">Spermidine/putrescine import ATP-binding protein PotA</fullName>
        <ecNumber evidence="7">3.6.3.31</ecNumber>
    </submittedName>
</protein>
<keyword evidence="2" id="KW-0500">Molybdenum</keyword>
<organism evidence="7">
    <name type="scientific">anaerobic digester metagenome</name>
    <dbReference type="NCBI Taxonomy" id="1263854"/>
    <lineage>
        <taxon>unclassified sequences</taxon>
        <taxon>metagenomes</taxon>
        <taxon>ecological metagenomes</taxon>
    </lineage>
</organism>
<dbReference type="GO" id="GO:0015689">
    <property type="term" value="P:molybdate ion transport"/>
    <property type="evidence" value="ECO:0007669"/>
    <property type="project" value="InterPro"/>
</dbReference>
<evidence type="ECO:0000256" key="4">
    <source>
        <dbReference type="ARBA" id="ARBA00022840"/>
    </source>
</evidence>
<dbReference type="SMART" id="SM00382">
    <property type="entry name" value="AAA"/>
    <property type="match status" value="1"/>
</dbReference>
<dbReference type="GO" id="GO:0022857">
    <property type="term" value="F:transmembrane transporter activity"/>
    <property type="evidence" value="ECO:0007669"/>
    <property type="project" value="TreeGrafter"/>
</dbReference>
<evidence type="ECO:0000256" key="2">
    <source>
        <dbReference type="ARBA" id="ARBA00022505"/>
    </source>
</evidence>
<dbReference type="Pfam" id="PF00005">
    <property type="entry name" value="ABC_tran"/>
    <property type="match status" value="1"/>
</dbReference>
<dbReference type="InterPro" id="IPR015856">
    <property type="entry name" value="ABC_transpr_CbiO/EcfA_su"/>
</dbReference>
<dbReference type="InterPro" id="IPR008995">
    <property type="entry name" value="Mo/tungstate-bd_C_term_dom"/>
</dbReference>
<dbReference type="Gene3D" id="3.40.50.300">
    <property type="entry name" value="P-loop containing nucleotide triphosphate hydrolases"/>
    <property type="match status" value="1"/>
</dbReference>
<evidence type="ECO:0000256" key="1">
    <source>
        <dbReference type="ARBA" id="ARBA00022448"/>
    </source>
</evidence>
<dbReference type="InterPro" id="IPR003439">
    <property type="entry name" value="ABC_transporter-like_ATP-bd"/>
</dbReference>
<gene>
    <name evidence="7" type="primary">potA</name>
    <name evidence="7" type="ORF">SCFA_110046</name>
</gene>
<feature type="domain" description="ABC transporter" evidence="5">
    <location>
        <begin position="6"/>
        <end position="237"/>
    </location>
</feature>
<dbReference type="PROSITE" id="PS50893">
    <property type="entry name" value="ABC_TRANSPORTER_2"/>
    <property type="match status" value="1"/>
</dbReference>
<reference evidence="7" key="1">
    <citation type="submission" date="2019-03" db="EMBL/GenBank/DDBJ databases">
        <authorList>
            <person name="Hao L."/>
        </authorList>
    </citation>
    <scope>NUCLEOTIDE SEQUENCE</scope>
</reference>
<keyword evidence="3" id="KW-0547">Nucleotide-binding</keyword>
<dbReference type="CDD" id="cd03225">
    <property type="entry name" value="ABC_cobalt_CbiO_domain1"/>
    <property type="match status" value="1"/>
</dbReference>
<evidence type="ECO:0000259" key="6">
    <source>
        <dbReference type="PROSITE" id="PS51866"/>
    </source>
</evidence>
<dbReference type="SUPFAM" id="SSF52540">
    <property type="entry name" value="P-loop containing nucleoside triphosphate hydrolases"/>
    <property type="match status" value="1"/>
</dbReference>
<dbReference type="PROSITE" id="PS51866">
    <property type="entry name" value="MOP"/>
    <property type="match status" value="1"/>
</dbReference>
<dbReference type="InterPro" id="IPR005116">
    <property type="entry name" value="Transp-assoc_OB_typ1"/>
</dbReference>
<dbReference type="EC" id="3.6.3.31" evidence="7"/>
<sequence length="340" mass="37896">MSEPLYRVEGLRYSYGKHFDLDVPELVIDHGESLGIVGPNGSGKSTLLNLLAFIDAPDAGTIYFEGVPSGPESLEARRSVTMLLQVSYLLKRTVFENVAYGLRLRGEMRDASERVREALSWVGLSPDKFARRMWHELSGGEAQRVALASRLVLRPKVLVLDEPTASVDRQSSYLIKDAIDRCRRMFNTSLIIVSHDYLWLNTVTDKLVRMEEGRLVEYVAGNVIHGPWEETGERLFAKRLSDGQVIVSARGTSLQSSAILNPSTITVALEPPKNESALNILKGRILNMSDEVSTENVLVEVVVAQIHLNVRVTKSSAIRLQLVPGKEVWVVFKATSLQWI</sequence>
<dbReference type="GO" id="GO:0005524">
    <property type="term" value="F:ATP binding"/>
    <property type="evidence" value="ECO:0007669"/>
    <property type="project" value="UniProtKB-KW"/>
</dbReference>
<dbReference type="InterPro" id="IPR003593">
    <property type="entry name" value="AAA+_ATPase"/>
</dbReference>
<dbReference type="PANTHER" id="PTHR24220">
    <property type="entry name" value="IMPORT ATP-BINDING PROTEIN"/>
    <property type="match status" value="1"/>
</dbReference>
<accession>A0A485LVA1</accession>
<dbReference type="PANTHER" id="PTHR24220:SF612">
    <property type="entry name" value="FE(3+) IONS IMPORT ATP-BINDING PROTEIN FBPC"/>
    <property type="match status" value="1"/>
</dbReference>
<dbReference type="InterPro" id="IPR027417">
    <property type="entry name" value="P-loop_NTPase"/>
</dbReference>
<evidence type="ECO:0000256" key="3">
    <source>
        <dbReference type="ARBA" id="ARBA00022741"/>
    </source>
</evidence>
<dbReference type="SUPFAM" id="SSF50331">
    <property type="entry name" value="MOP-like"/>
    <property type="match status" value="1"/>
</dbReference>
<evidence type="ECO:0000313" key="7">
    <source>
        <dbReference type="EMBL" id="VFU11583.1"/>
    </source>
</evidence>
<feature type="domain" description="Mop" evidence="6">
    <location>
        <begin position="274"/>
        <end position="340"/>
    </location>
</feature>
<evidence type="ECO:0000259" key="5">
    <source>
        <dbReference type="PROSITE" id="PS50893"/>
    </source>
</evidence>
<dbReference type="InterPro" id="IPR015854">
    <property type="entry name" value="ABC_transpr_LolD-like"/>
</dbReference>
<dbReference type="GO" id="GO:0005886">
    <property type="term" value="C:plasma membrane"/>
    <property type="evidence" value="ECO:0007669"/>
    <property type="project" value="TreeGrafter"/>
</dbReference>
<keyword evidence="1" id="KW-0813">Transport</keyword>
<keyword evidence="7" id="KW-0378">Hydrolase</keyword>
<proteinExistence type="predicted"/>
<dbReference type="GO" id="GO:0016887">
    <property type="term" value="F:ATP hydrolysis activity"/>
    <property type="evidence" value="ECO:0007669"/>
    <property type="project" value="InterPro"/>
</dbReference>
<name>A0A485LVA1_9ZZZZ</name>